<keyword evidence="4 5" id="KW-0648">Protein biosynthesis</keyword>
<evidence type="ECO:0000313" key="8">
    <source>
        <dbReference type="Proteomes" id="UP001579974"/>
    </source>
</evidence>
<comment type="similarity">
    <text evidence="5">Belongs to the RqcP family.</text>
</comment>
<protein>
    <recommendedName>
        <fullName evidence="5">RQC P-site tRNA stabilizing factor</fullName>
        <shortName evidence="5">RqcP</shortName>
    </recommendedName>
    <alternativeName>
        <fullName evidence="5">Ribosome-associated protein quality control protein P</fullName>
    </alternativeName>
</protein>
<keyword evidence="8" id="KW-1185">Reference proteome</keyword>
<proteinExistence type="inferred from homology"/>
<dbReference type="SMART" id="SM00363">
    <property type="entry name" value="S4"/>
    <property type="match status" value="1"/>
</dbReference>
<gene>
    <name evidence="5" type="primary">rqcP</name>
    <name evidence="7" type="ORF">KKP3000_003944</name>
</gene>
<evidence type="ECO:0000256" key="1">
    <source>
        <dbReference type="ARBA" id="ARBA00022555"/>
    </source>
</evidence>
<evidence type="ECO:0000313" key="7">
    <source>
        <dbReference type="EMBL" id="MFB5190479.1"/>
    </source>
</evidence>
<comment type="subunit">
    <text evidence="5">Associates with stalled 50S ribosomal subunits. Binds to RqcH, 23S rRNA and the P-site tRNA. Does not require RqcH for association with 50S subunits.</text>
</comment>
<accession>A0ABV5ADZ9</accession>
<organism evidence="7 8">
    <name type="scientific">Alicyclobacillus fastidiosus</name>
    <dbReference type="NCBI Taxonomy" id="392011"/>
    <lineage>
        <taxon>Bacteria</taxon>
        <taxon>Bacillati</taxon>
        <taxon>Bacillota</taxon>
        <taxon>Bacilli</taxon>
        <taxon>Bacillales</taxon>
        <taxon>Alicyclobacillaceae</taxon>
        <taxon>Alicyclobacillus</taxon>
    </lineage>
</organism>
<feature type="domain" description="RNA-binding S4" evidence="6">
    <location>
        <begin position="1"/>
        <end position="64"/>
    </location>
</feature>
<dbReference type="InterPro" id="IPR036986">
    <property type="entry name" value="S4_RNA-bd_sf"/>
</dbReference>
<sequence>MRLDKFLKVSRLIKRRTLAKQICDAGRVTVGNRTAKASTTVQVGDTLAIRYGNKTVTVEVRKLADHPRRDEAPELYHVISSVAREAVEPEYVDDEDEA</sequence>
<dbReference type="InterPro" id="IPR025490">
    <property type="entry name" value="RqcP"/>
</dbReference>
<evidence type="ECO:0000256" key="2">
    <source>
        <dbReference type="ARBA" id="ARBA00022730"/>
    </source>
</evidence>
<comment type="caution">
    <text evidence="7">The sequence shown here is derived from an EMBL/GenBank/DDBJ whole genome shotgun (WGS) entry which is preliminary data.</text>
</comment>
<dbReference type="EMBL" id="JBDXSU010000006">
    <property type="protein sequence ID" value="MFB5190479.1"/>
    <property type="molecule type" value="Genomic_DNA"/>
</dbReference>
<evidence type="ECO:0000256" key="5">
    <source>
        <dbReference type="HAMAP-Rule" id="MF_00871"/>
    </source>
</evidence>
<dbReference type="Gene3D" id="3.10.290.10">
    <property type="entry name" value="RNA-binding S4 domain"/>
    <property type="match status" value="1"/>
</dbReference>
<evidence type="ECO:0000256" key="4">
    <source>
        <dbReference type="ARBA" id="ARBA00022917"/>
    </source>
</evidence>
<evidence type="ECO:0000256" key="3">
    <source>
        <dbReference type="ARBA" id="ARBA00022884"/>
    </source>
</evidence>
<dbReference type="Proteomes" id="UP001579974">
    <property type="component" value="Unassembled WGS sequence"/>
</dbReference>
<keyword evidence="3 5" id="KW-0694">RNA-binding</keyword>
<dbReference type="PIRSF" id="PIRSF038881">
    <property type="entry name" value="RNAbp_HP1423"/>
    <property type="match status" value="1"/>
</dbReference>
<name>A0ABV5ADZ9_9BACL</name>
<evidence type="ECO:0000259" key="6">
    <source>
        <dbReference type="SMART" id="SM00363"/>
    </source>
</evidence>
<dbReference type="HAMAP" id="MF_00871">
    <property type="entry name" value="RqcP"/>
    <property type="match status" value="1"/>
</dbReference>
<comment type="function">
    <text evidence="5">Key component of the ribosome quality control system (RQC), a ribosome-associated complex that mediates the extraction of incompletely synthesized nascent chains from stalled ribosomes and their subsequent degradation. RqcH recruits Ala-charged tRNA, and with RqcP directs the elongation of stalled nascent chains on 50S ribosomal subunits, leading to non-templated C-terminal alanine extensions (Ala tail). The Ala tail promotes nascent chain degradation. RqcP is associated with the translocation-like movement of the peptidyl-tRNA from the A-site into the P-site.</text>
</comment>
<dbReference type="PROSITE" id="PS50889">
    <property type="entry name" value="S4"/>
    <property type="match status" value="1"/>
</dbReference>
<dbReference type="Pfam" id="PF01479">
    <property type="entry name" value="S4"/>
    <property type="match status" value="1"/>
</dbReference>
<dbReference type="RefSeq" id="WP_275474890.1">
    <property type="nucleotide sequence ID" value="NZ_CP162940.1"/>
</dbReference>
<keyword evidence="2 5" id="KW-0699">rRNA-binding</keyword>
<dbReference type="InterPro" id="IPR002942">
    <property type="entry name" value="S4_RNA-bd"/>
</dbReference>
<keyword evidence="1 5" id="KW-0820">tRNA-binding</keyword>
<dbReference type="CDD" id="cd00165">
    <property type="entry name" value="S4"/>
    <property type="match status" value="1"/>
</dbReference>
<dbReference type="SUPFAM" id="SSF55174">
    <property type="entry name" value="Alpha-L RNA-binding motif"/>
    <property type="match status" value="1"/>
</dbReference>
<reference evidence="7 8" key="1">
    <citation type="journal article" date="2024" name="Int. J. Mol. Sci.">
        <title>Exploration of Alicyclobacillus spp. Genome in Search of Antibiotic Resistance.</title>
        <authorList>
            <person name="Bucka-Kolendo J."/>
            <person name="Kiousi D.E."/>
            <person name="Dekowska A."/>
            <person name="Mikolajczuk-Szczyrba A."/>
            <person name="Karadedos D.M."/>
            <person name="Michael P."/>
            <person name="Galanis A."/>
            <person name="Sokolowska B."/>
        </authorList>
    </citation>
    <scope>NUCLEOTIDE SEQUENCE [LARGE SCALE GENOMIC DNA]</scope>
    <source>
        <strain evidence="7 8">KKP 3000</strain>
    </source>
</reference>